<accession>A0A3N0EIA9</accession>
<gene>
    <name evidence="2" type="ORF">EFW17_02130</name>
</gene>
<sequence>MAEARRALADPDATEMVEGVTRGFRWGHQVEERGWFLTSLVAAPRIDLARTSATDLPDPPDRWGADTAWLPWGPSN</sequence>
<feature type="region of interest" description="Disordered" evidence="1">
    <location>
        <begin position="52"/>
        <end position="76"/>
    </location>
</feature>
<dbReference type="Proteomes" id="UP000269198">
    <property type="component" value="Unassembled WGS sequence"/>
</dbReference>
<organism evidence="2 3">
    <name type="scientific">Halostreptopolyspora alba</name>
    <dbReference type="NCBI Taxonomy" id="2487137"/>
    <lineage>
        <taxon>Bacteria</taxon>
        <taxon>Bacillati</taxon>
        <taxon>Actinomycetota</taxon>
        <taxon>Actinomycetes</taxon>
        <taxon>Streptosporangiales</taxon>
        <taxon>Nocardiopsidaceae</taxon>
        <taxon>Halostreptopolyspora</taxon>
    </lineage>
</organism>
<dbReference type="OrthoDB" id="3454616at2"/>
<proteinExistence type="predicted"/>
<dbReference type="RefSeq" id="WP_123199490.1">
    <property type="nucleotide sequence ID" value="NZ_RJMB01000001.1"/>
</dbReference>
<evidence type="ECO:0000313" key="2">
    <source>
        <dbReference type="EMBL" id="RNL87625.1"/>
    </source>
</evidence>
<keyword evidence="3" id="KW-1185">Reference proteome</keyword>
<evidence type="ECO:0000256" key="1">
    <source>
        <dbReference type="SAM" id="MobiDB-lite"/>
    </source>
</evidence>
<comment type="caution">
    <text evidence="2">The sequence shown here is derived from an EMBL/GenBank/DDBJ whole genome shotgun (WGS) entry which is preliminary data.</text>
</comment>
<reference evidence="2 3" key="1">
    <citation type="submission" date="2018-11" db="EMBL/GenBank/DDBJ databases">
        <title>The genome draft of YIM 96095.</title>
        <authorList>
            <person name="Tang S.-K."/>
            <person name="Chunyu W.-X."/>
            <person name="Feng Y.-Z."/>
        </authorList>
    </citation>
    <scope>NUCLEOTIDE SEQUENCE [LARGE SCALE GENOMIC DNA]</scope>
    <source>
        <strain evidence="2 3">YIM 96095</strain>
    </source>
</reference>
<protein>
    <submittedName>
        <fullName evidence="2">Uncharacterized protein</fullName>
    </submittedName>
</protein>
<evidence type="ECO:0000313" key="3">
    <source>
        <dbReference type="Proteomes" id="UP000269198"/>
    </source>
</evidence>
<name>A0A3N0EIA9_9ACTN</name>
<dbReference type="AlphaFoldDB" id="A0A3N0EIA9"/>
<dbReference type="EMBL" id="RJMB01000001">
    <property type="protein sequence ID" value="RNL87625.1"/>
    <property type="molecule type" value="Genomic_DNA"/>
</dbReference>